<dbReference type="STRING" id="37658.SAMN05661086_00030"/>
<organism evidence="5 6">
    <name type="scientific">Anaeromicropila populeti</name>
    <dbReference type="NCBI Taxonomy" id="37658"/>
    <lineage>
        <taxon>Bacteria</taxon>
        <taxon>Bacillati</taxon>
        <taxon>Bacillota</taxon>
        <taxon>Clostridia</taxon>
        <taxon>Lachnospirales</taxon>
        <taxon>Lachnospiraceae</taxon>
        <taxon>Anaeromicropila</taxon>
    </lineage>
</organism>
<dbReference type="NCBIfam" id="NF033788">
    <property type="entry name" value="HTH_metalloreg"/>
    <property type="match status" value="1"/>
</dbReference>
<dbReference type="Proteomes" id="UP000199659">
    <property type="component" value="Unassembled WGS sequence"/>
</dbReference>
<dbReference type="InterPro" id="IPR036388">
    <property type="entry name" value="WH-like_DNA-bd_sf"/>
</dbReference>
<protein>
    <submittedName>
        <fullName evidence="5">Transcriptional regulator, ArsR family</fullName>
    </submittedName>
</protein>
<dbReference type="PANTHER" id="PTHR33154:SF18">
    <property type="entry name" value="ARSENICAL RESISTANCE OPERON REPRESSOR"/>
    <property type="match status" value="1"/>
</dbReference>
<dbReference type="AlphaFoldDB" id="A0A1I6HJG4"/>
<dbReference type="InterPro" id="IPR051081">
    <property type="entry name" value="HTH_MetalResp_TranReg"/>
</dbReference>
<reference evidence="5 6" key="1">
    <citation type="submission" date="2016-10" db="EMBL/GenBank/DDBJ databases">
        <authorList>
            <person name="de Groot N.N."/>
        </authorList>
    </citation>
    <scope>NUCLEOTIDE SEQUENCE [LARGE SCALE GENOMIC DNA]</scope>
    <source>
        <strain evidence="5 6">743A</strain>
    </source>
</reference>
<dbReference type="InterPro" id="IPR001845">
    <property type="entry name" value="HTH_ArsR_DNA-bd_dom"/>
</dbReference>
<keyword evidence="6" id="KW-1185">Reference proteome</keyword>
<accession>A0A1I6HJG4</accession>
<keyword evidence="3" id="KW-0804">Transcription</keyword>
<dbReference type="GO" id="GO:0003700">
    <property type="term" value="F:DNA-binding transcription factor activity"/>
    <property type="evidence" value="ECO:0007669"/>
    <property type="project" value="InterPro"/>
</dbReference>
<dbReference type="CDD" id="cd00090">
    <property type="entry name" value="HTH_ARSR"/>
    <property type="match status" value="1"/>
</dbReference>
<name>A0A1I6HJG4_9FIRM</name>
<evidence type="ECO:0000256" key="3">
    <source>
        <dbReference type="ARBA" id="ARBA00023163"/>
    </source>
</evidence>
<evidence type="ECO:0000313" key="5">
    <source>
        <dbReference type="EMBL" id="SFR54450.1"/>
    </source>
</evidence>
<proteinExistence type="predicted"/>
<dbReference type="SMART" id="SM00418">
    <property type="entry name" value="HTH_ARSR"/>
    <property type="match status" value="1"/>
</dbReference>
<dbReference type="GO" id="GO:0003677">
    <property type="term" value="F:DNA binding"/>
    <property type="evidence" value="ECO:0007669"/>
    <property type="project" value="UniProtKB-KW"/>
</dbReference>
<dbReference type="InterPro" id="IPR011991">
    <property type="entry name" value="ArsR-like_HTH"/>
</dbReference>
<evidence type="ECO:0000259" key="4">
    <source>
        <dbReference type="PROSITE" id="PS50987"/>
    </source>
</evidence>
<dbReference type="PANTHER" id="PTHR33154">
    <property type="entry name" value="TRANSCRIPTIONAL REGULATOR, ARSR FAMILY"/>
    <property type="match status" value="1"/>
</dbReference>
<dbReference type="Pfam" id="PF01022">
    <property type="entry name" value="HTH_5"/>
    <property type="match status" value="1"/>
</dbReference>
<keyword evidence="2" id="KW-0238">DNA-binding</keyword>
<evidence type="ECO:0000313" key="6">
    <source>
        <dbReference type="Proteomes" id="UP000199659"/>
    </source>
</evidence>
<dbReference type="PROSITE" id="PS50987">
    <property type="entry name" value="HTH_ARSR_2"/>
    <property type="match status" value="1"/>
</dbReference>
<evidence type="ECO:0000256" key="1">
    <source>
        <dbReference type="ARBA" id="ARBA00023015"/>
    </source>
</evidence>
<sequence>MSNEEKVKIFKAFCDERRIEILELLREGEKCACRLLEELNISQPTLSHHMKILCDSKIVVSRKEGKRIYYIINQEGSKKAKELIEELTDKNK</sequence>
<dbReference type="PRINTS" id="PR00778">
    <property type="entry name" value="HTHARSR"/>
</dbReference>
<dbReference type="OrthoDB" id="9798835at2"/>
<keyword evidence="1" id="KW-0805">Transcription regulation</keyword>
<dbReference type="SUPFAM" id="SSF46785">
    <property type="entry name" value="Winged helix' DNA-binding domain"/>
    <property type="match status" value="1"/>
</dbReference>
<evidence type="ECO:0000256" key="2">
    <source>
        <dbReference type="ARBA" id="ARBA00023125"/>
    </source>
</evidence>
<feature type="domain" description="HTH arsR-type" evidence="4">
    <location>
        <begin position="1"/>
        <end position="92"/>
    </location>
</feature>
<gene>
    <name evidence="5" type="ORF">SAMN05661086_00030</name>
</gene>
<dbReference type="InterPro" id="IPR036390">
    <property type="entry name" value="WH_DNA-bd_sf"/>
</dbReference>
<dbReference type="EMBL" id="FOYZ01000001">
    <property type="protein sequence ID" value="SFR54450.1"/>
    <property type="molecule type" value="Genomic_DNA"/>
</dbReference>
<dbReference type="Gene3D" id="1.10.10.10">
    <property type="entry name" value="Winged helix-like DNA-binding domain superfamily/Winged helix DNA-binding domain"/>
    <property type="match status" value="1"/>
</dbReference>
<dbReference type="RefSeq" id="WP_092558672.1">
    <property type="nucleotide sequence ID" value="NZ_FOYZ01000001.1"/>
</dbReference>